<dbReference type="InterPro" id="IPR003715">
    <property type="entry name" value="Poly_export_N"/>
</dbReference>
<dbReference type="EMBL" id="BMZS01000001">
    <property type="protein sequence ID" value="GHD40367.1"/>
    <property type="molecule type" value="Genomic_DNA"/>
</dbReference>
<dbReference type="PANTHER" id="PTHR33619">
    <property type="entry name" value="POLYSACCHARIDE EXPORT PROTEIN GFCE-RELATED"/>
    <property type="match status" value="1"/>
</dbReference>
<keyword evidence="1" id="KW-0732">Signal</keyword>
<dbReference type="InterPro" id="IPR019554">
    <property type="entry name" value="Soluble_ligand-bd"/>
</dbReference>
<sequence>MACSADPMHRTEPPRRRAGGLLSPVLALAAALVLTACGSTPAPEEPTPPLAAYVIGAGDRVKVTVLEIKDMTVEADVADDGTIELPLVGSVRIAGRTAPEVRTALSERLARDFIKDPKVNVEVSKYRPFYVLGQVNRPGSYPFEPEIDIRRAVAIAGGFNRRADTSSAYLVRELGDRDDRRRVDLRTRVFPGDVIEVDRRLF</sequence>
<organism evidence="4 5">
    <name type="scientific">Thalassobaculum fulvum</name>
    <dbReference type="NCBI Taxonomy" id="1633335"/>
    <lineage>
        <taxon>Bacteria</taxon>
        <taxon>Pseudomonadati</taxon>
        <taxon>Pseudomonadota</taxon>
        <taxon>Alphaproteobacteria</taxon>
        <taxon>Rhodospirillales</taxon>
        <taxon>Thalassobaculaceae</taxon>
        <taxon>Thalassobaculum</taxon>
    </lineage>
</organism>
<dbReference type="GO" id="GO:0015159">
    <property type="term" value="F:polysaccharide transmembrane transporter activity"/>
    <property type="evidence" value="ECO:0007669"/>
    <property type="project" value="InterPro"/>
</dbReference>
<dbReference type="Pfam" id="PF02563">
    <property type="entry name" value="Poly_export"/>
    <property type="match status" value="1"/>
</dbReference>
<gene>
    <name evidence="4" type="ORF">GCM10017083_03570</name>
</gene>
<name>A0A918XMX7_9PROT</name>
<evidence type="ECO:0000259" key="3">
    <source>
        <dbReference type="Pfam" id="PF10531"/>
    </source>
</evidence>
<evidence type="ECO:0000259" key="2">
    <source>
        <dbReference type="Pfam" id="PF02563"/>
    </source>
</evidence>
<feature type="domain" description="Soluble ligand binding" evidence="3">
    <location>
        <begin position="129"/>
        <end position="175"/>
    </location>
</feature>
<proteinExistence type="predicted"/>
<dbReference type="Gene3D" id="3.30.1950.10">
    <property type="entry name" value="wza like domain"/>
    <property type="match status" value="1"/>
</dbReference>
<dbReference type="RefSeq" id="WP_189987191.1">
    <property type="nucleotide sequence ID" value="NZ_BMZS01000001.1"/>
</dbReference>
<evidence type="ECO:0000313" key="5">
    <source>
        <dbReference type="Proteomes" id="UP000630353"/>
    </source>
</evidence>
<protein>
    <submittedName>
        <fullName evidence="4">Polysaccharide export protein</fullName>
    </submittedName>
</protein>
<dbReference type="Proteomes" id="UP000630353">
    <property type="component" value="Unassembled WGS sequence"/>
</dbReference>
<reference evidence="4" key="1">
    <citation type="journal article" date="2014" name="Int. J. Syst. Evol. Microbiol.">
        <title>Complete genome sequence of Corynebacterium casei LMG S-19264T (=DSM 44701T), isolated from a smear-ripened cheese.</title>
        <authorList>
            <consortium name="US DOE Joint Genome Institute (JGI-PGF)"/>
            <person name="Walter F."/>
            <person name="Albersmeier A."/>
            <person name="Kalinowski J."/>
            <person name="Ruckert C."/>
        </authorList>
    </citation>
    <scope>NUCLEOTIDE SEQUENCE</scope>
    <source>
        <strain evidence="4">KCTC 42651</strain>
    </source>
</reference>
<reference evidence="4" key="2">
    <citation type="submission" date="2020-09" db="EMBL/GenBank/DDBJ databases">
        <authorList>
            <person name="Sun Q."/>
            <person name="Kim S."/>
        </authorList>
    </citation>
    <scope>NUCLEOTIDE SEQUENCE</scope>
    <source>
        <strain evidence="4">KCTC 42651</strain>
    </source>
</reference>
<evidence type="ECO:0000313" key="4">
    <source>
        <dbReference type="EMBL" id="GHD40367.1"/>
    </source>
</evidence>
<accession>A0A918XMX7</accession>
<dbReference type="Gene3D" id="3.10.560.10">
    <property type="entry name" value="Outer membrane lipoprotein wza domain like"/>
    <property type="match status" value="1"/>
</dbReference>
<dbReference type="InterPro" id="IPR049712">
    <property type="entry name" value="Poly_export"/>
</dbReference>
<comment type="caution">
    <text evidence="4">The sequence shown here is derived from an EMBL/GenBank/DDBJ whole genome shotgun (WGS) entry which is preliminary data.</text>
</comment>
<dbReference type="AlphaFoldDB" id="A0A918XMX7"/>
<dbReference type="Pfam" id="PF10531">
    <property type="entry name" value="SLBB"/>
    <property type="match status" value="1"/>
</dbReference>
<evidence type="ECO:0000256" key="1">
    <source>
        <dbReference type="ARBA" id="ARBA00022729"/>
    </source>
</evidence>
<feature type="domain" description="Polysaccharide export protein N-terminal" evidence="2">
    <location>
        <begin position="50"/>
        <end position="123"/>
    </location>
</feature>
<keyword evidence="5" id="KW-1185">Reference proteome</keyword>
<dbReference type="PANTHER" id="PTHR33619:SF3">
    <property type="entry name" value="POLYSACCHARIDE EXPORT PROTEIN GFCE-RELATED"/>
    <property type="match status" value="1"/>
</dbReference>